<feature type="region of interest" description="Disordered" evidence="1">
    <location>
        <begin position="871"/>
        <end position="903"/>
    </location>
</feature>
<organism evidence="3 4">
    <name type="scientific">Stylonychia lemnae</name>
    <name type="common">Ciliate</name>
    <dbReference type="NCBI Taxonomy" id="5949"/>
    <lineage>
        <taxon>Eukaryota</taxon>
        <taxon>Sar</taxon>
        <taxon>Alveolata</taxon>
        <taxon>Ciliophora</taxon>
        <taxon>Intramacronucleata</taxon>
        <taxon>Spirotrichea</taxon>
        <taxon>Stichotrichia</taxon>
        <taxon>Sporadotrichida</taxon>
        <taxon>Oxytrichidae</taxon>
        <taxon>Stylonychinae</taxon>
        <taxon>Stylonychia</taxon>
    </lineage>
</organism>
<keyword evidence="2" id="KW-0812">Transmembrane</keyword>
<evidence type="ECO:0000313" key="3">
    <source>
        <dbReference type="EMBL" id="CDW89009.1"/>
    </source>
</evidence>
<name>A0A078B3I5_STYLE</name>
<dbReference type="EMBL" id="CCKQ01017140">
    <property type="protein sequence ID" value="CDW89009.1"/>
    <property type="molecule type" value="Genomic_DNA"/>
</dbReference>
<evidence type="ECO:0000313" key="4">
    <source>
        <dbReference type="Proteomes" id="UP000039865"/>
    </source>
</evidence>
<feature type="compositionally biased region" description="Polar residues" evidence="1">
    <location>
        <begin position="1756"/>
        <end position="1769"/>
    </location>
</feature>
<feature type="transmembrane region" description="Helical" evidence="2">
    <location>
        <begin position="1865"/>
        <end position="1887"/>
    </location>
</feature>
<feature type="transmembrane region" description="Helical" evidence="2">
    <location>
        <begin position="2085"/>
        <end position="2106"/>
    </location>
</feature>
<dbReference type="Proteomes" id="UP000039865">
    <property type="component" value="Unassembled WGS sequence"/>
</dbReference>
<reference evidence="3 4" key="1">
    <citation type="submission" date="2014-06" db="EMBL/GenBank/DDBJ databases">
        <authorList>
            <person name="Swart Estienne"/>
        </authorList>
    </citation>
    <scope>NUCLEOTIDE SEQUENCE [LARGE SCALE GENOMIC DNA]</scope>
    <source>
        <strain evidence="3 4">130c</strain>
    </source>
</reference>
<keyword evidence="4" id="KW-1185">Reference proteome</keyword>
<feature type="transmembrane region" description="Helical" evidence="2">
    <location>
        <begin position="274"/>
        <end position="295"/>
    </location>
</feature>
<keyword evidence="2" id="KW-1133">Transmembrane helix</keyword>
<feature type="compositionally biased region" description="Low complexity" evidence="1">
    <location>
        <begin position="1289"/>
        <end position="1299"/>
    </location>
</feature>
<feature type="region of interest" description="Disordered" evidence="1">
    <location>
        <begin position="1638"/>
        <end position="1664"/>
    </location>
</feature>
<keyword evidence="2" id="KW-0472">Membrane</keyword>
<feature type="compositionally biased region" description="Basic and acidic residues" evidence="1">
    <location>
        <begin position="1774"/>
        <end position="1789"/>
    </location>
</feature>
<feature type="transmembrane region" description="Helical" evidence="2">
    <location>
        <begin position="44"/>
        <end position="62"/>
    </location>
</feature>
<dbReference type="InParanoid" id="A0A078B3I5"/>
<proteinExistence type="predicted"/>
<evidence type="ECO:0008006" key="5">
    <source>
        <dbReference type="Google" id="ProtNLM"/>
    </source>
</evidence>
<feature type="region of interest" description="Disordered" evidence="1">
    <location>
        <begin position="1264"/>
        <end position="1304"/>
    </location>
</feature>
<evidence type="ECO:0000256" key="2">
    <source>
        <dbReference type="SAM" id="Phobius"/>
    </source>
</evidence>
<feature type="transmembrane region" description="Helical" evidence="2">
    <location>
        <begin position="133"/>
        <end position="152"/>
    </location>
</feature>
<sequence>MDEIYDGFEIKTEQSEASRNKKRIVEKLQKRLIIMSAQILSNNIVNDYLFCLFLFAEFVCIIQQPLMLVLKKIDSQNEVLQYYDQNVLAKHEMLNILINSLLLLNAIIFIALFSMVEYSKENNRWFMKIGFKYLSFNICFFNTALAIPYLMSNFNQISCSALDEQETRCFEELNIALFLLNIMMLVIYEAFSYFYLICLDLNFNNPIEQYHAPWTTLRHSTILIQQGIQIGSSIIFVFSERTFIVIIMLVLVITGLIARNFFKFRHSYYLVYKVDVMDVFFNSFMIIFLLLALLISQTTLPYTFNSLYLLHFISILFATALSYVHNFHRASSLEKFFMNFQHLSDDLDFSTNTVIDYLCSKSKQDGVRIKGLVQLIINESGCEAAQQRQREKFEKYSKYLIKGQVKIPKKKSLNPYNQAGTLLRSLEYSHHQTKKLYPNLNHGQTGTLNKFNNRKKFPPTENENDSIYQTRDRIGISNQQQYQSENIINNDQIDVAQIHITNANEINNLDYPPSPALRKSTHYKQSSQAVNQQQFETYEQQIPEDLVTYNNDMFEESEEEGDEQDQEQLINSMCDYHTPQDVNLICEVIEFFLIQIKSNQNNNEVNQIKYSRLMLLKLRILYLARQTDKLHYLMYMVSQLETITSNFQIRTIKYIFQKKFHQIFQHRLVEKKDKITPTALIFYEHQREHFESKVCKATENMLVLLSDLKLQSTSSDDIMKRFEKSKDIIRISIDLEKRFKAIVNVNAQQIDLVAMYFHFLDQVVHMENEARDVYKIMVDMTHSDKINKRFEQIDISKNKGNGFVLISGNQKDLGMILKINNLVCNMLQYFKDDLYMKKIGVLMPDSIAQYHDQIISSYINLESDRQTLKKSKSKKKYEDLDDDHDRQRRERQKLRQHSRQDKKWHLNKRRQMLMYKTKMGTLLPLTCDFDIYFDINQGIQFLCQAFKQNYIKFAEDQKIQTSNVYIIQTQGYGIVQSCSQNFLKRFGINLTKIIDDRFDITALNEDLFKFDDPDSSLDHDGQALFLNLSVLNSLQSEESKDQIEKYQQKMQMKGLRIMKQMSTKGNLSNDIQGIDESSALMITQQMLFASQLMISNEGSTACFVKREVVYHQPDTKNLRNQSQINHGGDLSYQQSLSKNDRFQSVNATNINLMGGDQSNIDVNTVNVSQFNYRDQTVRNMEQTATVEINPLLDALKTDKVYGIYYYIVFPDGMNSQMKEQAIQLADIQQKRGNNNASMDQTIGNDTFNQNLPFQIHAFQSDMQQNPPLRKHHTNEDGTSGDGTKSEEQFTFASTTSSSTNGSHKDKITELKNENFLGQVPVFVSLFSKIFLFYFILFILVGTVILIVAFNSNRRFFNDIEGINTARQYYTECSISQLLFRAYIDIPNGVEPNSSSVVSNRFGVLHQKIVKSNERLRILNNNLRKFVDESDDSKVKDTFTGSNVIIYDLSEQSTITQRKISLDQSIQLLIGKIQMFFNDIDIDNPVQIKQQLQCNCSLSNKDITYRQKNKLTWNQNEREAYWIIENTNKWMTYWTYEIGTQFLRTSSSQVDEYKKQILILSICCITLSFLCSIAFIPYYLRIKRNLNLNLFLIEKMDLTTIEDIQNQIKQFYRQLSYSKGKYGGRSDQSMINNQINYQQEAQSRNRSPSDKFKGESMQIRKVTSQDSVRKESLITGANQKRLKKDKMGKIDEMAIKNLSLDDQKGGIFIKRGFGQSGIVSKKYAETKHSRRDSDKNYEEQKKAKLRQDLRKGHNLHATGTHQTTNQQFAFVTNEEEFKRIEEDKYESDESHDNEEDESRNDRHESDDSDQNQRKRKRHRNKQEHSGNNQGLNGKQVMSRIEERQQEIVNEKRKSIQQMYFRQKIKIVTISTVFSMILSMFFIVDYFLIADTFDQSVNAIKKFQAFYEIDPQFLTIVQLNREQFLKNETGWFIFDGITELIELYQQCFVISDDLRRLKQNYPSTLQKAVSFLKDVDSDQFCQKIIVNYNISESLETCLTVMDGLFKNGFTNAFNQIINYFYMIQLKYDSMKPSSRDENYLRGELRNQKSIDYVMIYHSYLDETLNLIKTKVTSALISFYDDRTSQFVAVYSIFILVLVVSIFLILCFMMKRIKREIYLARRTIQLIPHKELVKQQNYDIAIRIKY</sequence>
<feature type="transmembrane region" description="Helical" evidence="2">
    <location>
        <begin position="1556"/>
        <end position="1579"/>
    </location>
</feature>
<feature type="transmembrane region" description="Helical" evidence="2">
    <location>
        <begin position="173"/>
        <end position="196"/>
    </location>
</feature>
<feature type="transmembrane region" description="Helical" evidence="2">
    <location>
        <begin position="93"/>
        <end position="113"/>
    </location>
</feature>
<feature type="region of interest" description="Disordered" evidence="1">
    <location>
        <begin position="1723"/>
        <end position="1835"/>
    </location>
</feature>
<accession>A0A078B3I5</accession>
<gene>
    <name evidence="3" type="primary">Contig12084.g12927</name>
    <name evidence="3" type="ORF">STYLEM_18137</name>
</gene>
<protein>
    <recommendedName>
        <fullName evidence="5">Pas domain s-box family protein</fullName>
    </recommendedName>
</protein>
<feature type="transmembrane region" description="Helical" evidence="2">
    <location>
        <begin position="1330"/>
        <end position="1349"/>
    </location>
</feature>
<feature type="transmembrane region" description="Helical" evidence="2">
    <location>
        <begin position="242"/>
        <end position="262"/>
    </location>
</feature>
<evidence type="ECO:0000256" key="1">
    <source>
        <dbReference type="SAM" id="MobiDB-lite"/>
    </source>
</evidence>
<feature type="compositionally biased region" description="Basic and acidic residues" evidence="1">
    <location>
        <begin position="1723"/>
        <end position="1750"/>
    </location>
</feature>
<feature type="transmembrane region" description="Helical" evidence="2">
    <location>
        <begin position="307"/>
        <end position="325"/>
    </location>
</feature>